<organism evidence="5 6">
    <name type="scientific">Azorhizobium oxalatiphilum</name>
    <dbReference type="NCBI Taxonomy" id="980631"/>
    <lineage>
        <taxon>Bacteria</taxon>
        <taxon>Pseudomonadati</taxon>
        <taxon>Pseudomonadota</taxon>
        <taxon>Alphaproteobacteria</taxon>
        <taxon>Hyphomicrobiales</taxon>
        <taxon>Xanthobacteraceae</taxon>
        <taxon>Azorhizobium</taxon>
    </lineage>
</organism>
<keyword evidence="1" id="KW-0805">Transcription regulation</keyword>
<sequence length="260" mass="29003">MQQDNGNHREAMSHVVRKLSARFPLNPVDANAVLDVPASLRWHEPGTHLVREGEEPRDYCSMVVSGLALRQKTTSSGQRQIISIHVCGDFLDAQHLFLERADHTVEALTRLRVVEFSRTSLRAVALSRPNVGRALWTEALSEASIFREWVLNVGARKAPARVAHLLCEIALRFEGAGLGSRDAFHIPMSQEQIGDAVGLTPVHVNRTLKGLSADGLIERDGRSIRIRNWERLQTAADFNPLYLHLQETTRDQFTPLKAGA</sequence>
<protein>
    <submittedName>
        <fullName evidence="5">Transcriptional regulator</fullName>
    </submittedName>
</protein>
<dbReference type="InterPro" id="IPR036390">
    <property type="entry name" value="WH_DNA-bd_sf"/>
</dbReference>
<dbReference type="InterPro" id="IPR036388">
    <property type="entry name" value="WH-like_DNA-bd_sf"/>
</dbReference>
<feature type="domain" description="HTH crp-type" evidence="4">
    <location>
        <begin position="156"/>
        <end position="230"/>
    </location>
</feature>
<dbReference type="Proteomes" id="UP000606044">
    <property type="component" value="Unassembled WGS sequence"/>
</dbReference>
<proteinExistence type="predicted"/>
<dbReference type="PROSITE" id="PS51063">
    <property type="entry name" value="HTH_CRP_2"/>
    <property type="match status" value="1"/>
</dbReference>
<dbReference type="AlphaFoldDB" id="A0A917C2L6"/>
<keyword evidence="2" id="KW-0238">DNA-binding</keyword>
<dbReference type="InterPro" id="IPR014710">
    <property type="entry name" value="RmlC-like_jellyroll"/>
</dbReference>
<evidence type="ECO:0000313" key="5">
    <source>
        <dbReference type="EMBL" id="GGF69180.1"/>
    </source>
</evidence>
<accession>A0A917C2L6</accession>
<dbReference type="InterPro" id="IPR018490">
    <property type="entry name" value="cNMP-bd_dom_sf"/>
</dbReference>
<dbReference type="Gene3D" id="2.60.120.10">
    <property type="entry name" value="Jelly Rolls"/>
    <property type="match status" value="1"/>
</dbReference>
<dbReference type="Pfam" id="PF00027">
    <property type="entry name" value="cNMP_binding"/>
    <property type="match status" value="1"/>
</dbReference>
<dbReference type="Gene3D" id="1.10.10.10">
    <property type="entry name" value="Winged helix-like DNA-binding domain superfamily/Winged helix DNA-binding domain"/>
    <property type="match status" value="1"/>
</dbReference>
<dbReference type="SUPFAM" id="SSF46785">
    <property type="entry name" value="Winged helix' DNA-binding domain"/>
    <property type="match status" value="1"/>
</dbReference>
<evidence type="ECO:0000259" key="4">
    <source>
        <dbReference type="PROSITE" id="PS51063"/>
    </source>
</evidence>
<dbReference type="InterPro" id="IPR000595">
    <property type="entry name" value="cNMP-bd_dom"/>
</dbReference>
<evidence type="ECO:0000256" key="1">
    <source>
        <dbReference type="ARBA" id="ARBA00023015"/>
    </source>
</evidence>
<dbReference type="CDD" id="cd00038">
    <property type="entry name" value="CAP_ED"/>
    <property type="match status" value="1"/>
</dbReference>
<dbReference type="GO" id="GO:0003677">
    <property type="term" value="F:DNA binding"/>
    <property type="evidence" value="ECO:0007669"/>
    <property type="project" value="UniProtKB-KW"/>
</dbReference>
<comment type="caution">
    <text evidence="5">The sequence shown here is derived from an EMBL/GenBank/DDBJ whole genome shotgun (WGS) entry which is preliminary data.</text>
</comment>
<dbReference type="SMART" id="SM00419">
    <property type="entry name" value="HTH_CRP"/>
    <property type="match status" value="1"/>
</dbReference>
<dbReference type="InterPro" id="IPR012318">
    <property type="entry name" value="HTH_CRP"/>
</dbReference>
<evidence type="ECO:0000256" key="2">
    <source>
        <dbReference type="ARBA" id="ARBA00023125"/>
    </source>
</evidence>
<dbReference type="GO" id="GO:0006355">
    <property type="term" value="P:regulation of DNA-templated transcription"/>
    <property type="evidence" value="ECO:0007669"/>
    <property type="project" value="InterPro"/>
</dbReference>
<dbReference type="Pfam" id="PF13545">
    <property type="entry name" value="HTH_Crp_2"/>
    <property type="match status" value="1"/>
</dbReference>
<dbReference type="SUPFAM" id="SSF51206">
    <property type="entry name" value="cAMP-binding domain-like"/>
    <property type="match status" value="1"/>
</dbReference>
<evidence type="ECO:0000313" key="6">
    <source>
        <dbReference type="Proteomes" id="UP000606044"/>
    </source>
</evidence>
<reference evidence="5" key="2">
    <citation type="submission" date="2020-09" db="EMBL/GenBank/DDBJ databases">
        <authorList>
            <person name="Sun Q."/>
            <person name="Sedlacek I."/>
        </authorList>
    </citation>
    <scope>NUCLEOTIDE SEQUENCE</scope>
    <source>
        <strain evidence="5">CCM 7897</strain>
    </source>
</reference>
<evidence type="ECO:0000256" key="3">
    <source>
        <dbReference type="ARBA" id="ARBA00023163"/>
    </source>
</evidence>
<reference evidence="5" key="1">
    <citation type="journal article" date="2014" name="Int. J. Syst. Evol. Microbiol.">
        <title>Complete genome sequence of Corynebacterium casei LMG S-19264T (=DSM 44701T), isolated from a smear-ripened cheese.</title>
        <authorList>
            <consortium name="US DOE Joint Genome Institute (JGI-PGF)"/>
            <person name="Walter F."/>
            <person name="Albersmeier A."/>
            <person name="Kalinowski J."/>
            <person name="Ruckert C."/>
        </authorList>
    </citation>
    <scope>NUCLEOTIDE SEQUENCE</scope>
    <source>
        <strain evidence="5">CCM 7897</strain>
    </source>
</reference>
<gene>
    <name evidence="5" type="ORF">GCM10007301_31090</name>
</gene>
<keyword evidence="6" id="KW-1185">Reference proteome</keyword>
<keyword evidence="3" id="KW-0804">Transcription</keyword>
<name>A0A917C2L6_9HYPH</name>
<dbReference type="EMBL" id="BMCT01000004">
    <property type="protein sequence ID" value="GGF69180.1"/>
    <property type="molecule type" value="Genomic_DNA"/>
</dbReference>